<accession>A0ABM1MLM8</accession>
<evidence type="ECO:0000256" key="3">
    <source>
        <dbReference type="ARBA" id="ARBA00023004"/>
    </source>
</evidence>
<evidence type="ECO:0000256" key="5">
    <source>
        <dbReference type="ARBA" id="ARBA00034078"/>
    </source>
</evidence>
<feature type="domain" description="Iron-binding zinc finger CDGSH type" evidence="6">
    <location>
        <begin position="54"/>
        <end position="91"/>
    </location>
</feature>
<dbReference type="Gene3D" id="3.40.5.90">
    <property type="entry name" value="CDGSH iron-sulfur domain, mitoNEET-type"/>
    <property type="match status" value="2"/>
</dbReference>
<evidence type="ECO:0000313" key="7">
    <source>
        <dbReference type="Proteomes" id="UP000695000"/>
    </source>
</evidence>
<evidence type="ECO:0000256" key="4">
    <source>
        <dbReference type="ARBA" id="ARBA00023014"/>
    </source>
</evidence>
<keyword evidence="4" id="KW-0411">Iron-sulfur</keyword>
<dbReference type="Proteomes" id="UP000695000">
    <property type="component" value="Unplaced"/>
</dbReference>
<dbReference type="InterPro" id="IPR052950">
    <property type="entry name" value="CISD"/>
</dbReference>
<keyword evidence="7" id="KW-1185">Reference proteome</keyword>
<dbReference type="PANTHER" id="PTHR46491">
    <property type="entry name" value="CDGSH IRON SULFUR DOMAIN PROTEIN HOMOLOG"/>
    <property type="match status" value="1"/>
</dbReference>
<evidence type="ECO:0000256" key="1">
    <source>
        <dbReference type="ARBA" id="ARBA00022714"/>
    </source>
</evidence>
<dbReference type="GeneID" id="108561878"/>
<evidence type="ECO:0000256" key="2">
    <source>
        <dbReference type="ARBA" id="ARBA00022723"/>
    </source>
</evidence>
<dbReference type="InterPro" id="IPR018967">
    <property type="entry name" value="FeS-contain_CDGSH-typ"/>
</dbReference>
<dbReference type="PANTHER" id="PTHR46491:SF3">
    <property type="entry name" value="CDGSH IRON-SULFUR DOMAIN-CONTAINING PROTEIN 3, MITOCHONDRIAL"/>
    <property type="match status" value="1"/>
</dbReference>
<dbReference type="RefSeq" id="XP_017775478.1">
    <property type="nucleotide sequence ID" value="XM_017919989.1"/>
</dbReference>
<dbReference type="Pfam" id="PF09360">
    <property type="entry name" value="zf-CDGSH"/>
    <property type="match status" value="2"/>
</dbReference>
<sequence>MNRLVAKQTFKTLKLFTNVNNMTKITFSTEIPKNILVDTISADKQTECGAVYDKKPFKMSLEAGKKYSWCSCGKSKTQPMCDGTHKINQLKIKLKPIRFAVAESKDYWLCNCKHTNNRPFCDGSHKSKTVEEASSVVRQ</sequence>
<feature type="domain" description="Iron-binding zinc finger CDGSH type" evidence="6">
    <location>
        <begin position="96"/>
        <end position="131"/>
    </location>
</feature>
<dbReference type="SMART" id="SM00704">
    <property type="entry name" value="ZnF_CDGSH"/>
    <property type="match status" value="2"/>
</dbReference>
<evidence type="ECO:0000259" key="6">
    <source>
        <dbReference type="SMART" id="SM00704"/>
    </source>
</evidence>
<keyword evidence="3" id="KW-0408">Iron</keyword>
<keyword evidence="2" id="KW-0479">Metal-binding</keyword>
<proteinExistence type="predicted"/>
<reference evidence="8" key="1">
    <citation type="submission" date="2025-08" db="UniProtKB">
        <authorList>
            <consortium name="RefSeq"/>
        </authorList>
    </citation>
    <scope>IDENTIFICATION</scope>
    <source>
        <tissue evidence="8">Whole Larva</tissue>
    </source>
</reference>
<dbReference type="InterPro" id="IPR042216">
    <property type="entry name" value="MitoNEET_CISD"/>
</dbReference>
<name>A0ABM1MLM8_NICVS</name>
<protein>
    <submittedName>
        <fullName evidence="8">CDGSH iron-sulfur domain-containing protein 3, mitochondrial</fullName>
    </submittedName>
</protein>
<keyword evidence="1" id="KW-0001">2Fe-2S</keyword>
<evidence type="ECO:0000313" key="8">
    <source>
        <dbReference type="RefSeq" id="XP_017775478.1"/>
    </source>
</evidence>
<gene>
    <name evidence="8" type="primary">LOC108561878</name>
</gene>
<organism evidence="7 8">
    <name type="scientific">Nicrophorus vespilloides</name>
    <name type="common">Boreal carrion beetle</name>
    <dbReference type="NCBI Taxonomy" id="110193"/>
    <lineage>
        <taxon>Eukaryota</taxon>
        <taxon>Metazoa</taxon>
        <taxon>Ecdysozoa</taxon>
        <taxon>Arthropoda</taxon>
        <taxon>Hexapoda</taxon>
        <taxon>Insecta</taxon>
        <taxon>Pterygota</taxon>
        <taxon>Neoptera</taxon>
        <taxon>Endopterygota</taxon>
        <taxon>Coleoptera</taxon>
        <taxon>Polyphaga</taxon>
        <taxon>Staphyliniformia</taxon>
        <taxon>Silphidae</taxon>
        <taxon>Nicrophorinae</taxon>
        <taxon>Nicrophorus</taxon>
    </lineage>
</organism>
<comment type="cofactor">
    <cofactor evidence="5">
        <name>[2Fe-2S] cluster</name>
        <dbReference type="ChEBI" id="CHEBI:190135"/>
    </cofactor>
</comment>